<evidence type="ECO:0000256" key="2">
    <source>
        <dbReference type="ARBA" id="ARBA00007520"/>
    </source>
</evidence>
<comment type="similarity">
    <text evidence="2">Belongs to the major facilitator superfamily. TCR/Tet family.</text>
</comment>
<dbReference type="OrthoDB" id="10021397at2759"/>
<keyword evidence="4 7" id="KW-0812">Transmembrane</keyword>
<accession>A0A0L1IVV6</accession>
<feature type="transmembrane region" description="Helical" evidence="7">
    <location>
        <begin position="146"/>
        <end position="166"/>
    </location>
</feature>
<sequence length="187" mass="20582">MKFWDRIKAVDWIGNTLLIGMYVSMLMAISFGGTTFAWSSAQEISLFVVGGVLFSAPSIHPIWSDQQNRMFPVHFLKNRGLLIPFLVAASAGTSSFVTIYFIPLFFQCVQDTSSLLAGVQLLPLIGSLAVFTMLNGHLMARLGYSMPWYVTGLVLVIATNAMLYRIDLFTSNGYQPHDAARFAGPAS</sequence>
<evidence type="ECO:0000256" key="5">
    <source>
        <dbReference type="ARBA" id="ARBA00022989"/>
    </source>
</evidence>
<dbReference type="InterPro" id="IPR036259">
    <property type="entry name" value="MFS_trans_sf"/>
</dbReference>
<evidence type="ECO:0008006" key="10">
    <source>
        <dbReference type="Google" id="ProtNLM"/>
    </source>
</evidence>
<keyword evidence="3" id="KW-0813">Transport</keyword>
<dbReference type="GO" id="GO:0005886">
    <property type="term" value="C:plasma membrane"/>
    <property type="evidence" value="ECO:0007669"/>
    <property type="project" value="TreeGrafter"/>
</dbReference>
<comment type="caution">
    <text evidence="8">The sequence shown here is derived from an EMBL/GenBank/DDBJ whole genome shotgun (WGS) entry which is preliminary data.</text>
</comment>
<dbReference type="Proteomes" id="UP000037505">
    <property type="component" value="Unassembled WGS sequence"/>
</dbReference>
<evidence type="ECO:0000256" key="1">
    <source>
        <dbReference type="ARBA" id="ARBA00004141"/>
    </source>
</evidence>
<name>A0A0L1IVV6_ASPN3</name>
<comment type="subcellular location">
    <subcellularLocation>
        <location evidence="1">Membrane</location>
        <topology evidence="1">Multi-pass membrane protein</topology>
    </subcellularLocation>
</comment>
<dbReference type="EMBL" id="JNOM01000263">
    <property type="protein sequence ID" value="KNG83525.1"/>
    <property type="molecule type" value="Genomic_DNA"/>
</dbReference>
<keyword evidence="9" id="KW-1185">Reference proteome</keyword>
<feature type="transmembrane region" description="Helical" evidence="7">
    <location>
        <begin position="44"/>
        <end position="63"/>
    </location>
</feature>
<feature type="transmembrane region" description="Helical" evidence="7">
    <location>
        <begin position="83"/>
        <end position="102"/>
    </location>
</feature>
<dbReference type="GO" id="GO:0022857">
    <property type="term" value="F:transmembrane transporter activity"/>
    <property type="evidence" value="ECO:0007669"/>
    <property type="project" value="TreeGrafter"/>
</dbReference>
<organism evidence="8 9">
    <name type="scientific">Aspergillus nomiae NRRL (strain ATCC 15546 / NRRL 13137 / CBS 260.88 / M93)</name>
    <dbReference type="NCBI Taxonomy" id="1509407"/>
    <lineage>
        <taxon>Eukaryota</taxon>
        <taxon>Fungi</taxon>
        <taxon>Dikarya</taxon>
        <taxon>Ascomycota</taxon>
        <taxon>Pezizomycotina</taxon>
        <taxon>Eurotiomycetes</taxon>
        <taxon>Eurotiomycetidae</taxon>
        <taxon>Eurotiales</taxon>
        <taxon>Aspergillaceae</taxon>
        <taxon>Aspergillus</taxon>
        <taxon>Aspergillus subgen. Circumdati</taxon>
    </lineage>
</organism>
<proteinExistence type="inferred from homology"/>
<dbReference type="RefSeq" id="XP_015404448.1">
    <property type="nucleotide sequence ID" value="XM_015553017.1"/>
</dbReference>
<protein>
    <recommendedName>
        <fullName evidence="10">Efflux pump antibiotic resistance protein</fullName>
    </recommendedName>
</protein>
<gene>
    <name evidence="8" type="ORF">ANOM_007761</name>
</gene>
<feature type="transmembrane region" description="Helical" evidence="7">
    <location>
        <begin position="12"/>
        <end position="38"/>
    </location>
</feature>
<keyword evidence="6 7" id="KW-0472">Membrane</keyword>
<reference evidence="8 9" key="1">
    <citation type="submission" date="2014-06" db="EMBL/GenBank/DDBJ databases">
        <title>The Genome of the Aflatoxigenic Filamentous Fungus Aspergillus nomius.</title>
        <authorList>
            <person name="Moore M.G."/>
            <person name="Shannon B.M."/>
            <person name="Brian M.M."/>
        </authorList>
    </citation>
    <scope>NUCLEOTIDE SEQUENCE [LARGE SCALE GENOMIC DNA]</scope>
    <source>
        <strain evidence="8 9">NRRL 13137</strain>
    </source>
</reference>
<evidence type="ECO:0000313" key="8">
    <source>
        <dbReference type="EMBL" id="KNG83525.1"/>
    </source>
</evidence>
<dbReference type="PANTHER" id="PTHR23501">
    <property type="entry name" value="MAJOR FACILITATOR SUPERFAMILY"/>
    <property type="match status" value="1"/>
</dbReference>
<dbReference type="GeneID" id="26809565"/>
<evidence type="ECO:0000256" key="4">
    <source>
        <dbReference type="ARBA" id="ARBA00022692"/>
    </source>
</evidence>
<dbReference type="PANTHER" id="PTHR23501:SF12">
    <property type="entry name" value="MAJOR FACILITATOR SUPERFAMILY (MFS) PROFILE DOMAIN-CONTAINING PROTEIN-RELATED"/>
    <property type="match status" value="1"/>
</dbReference>
<evidence type="ECO:0000256" key="6">
    <source>
        <dbReference type="ARBA" id="ARBA00023136"/>
    </source>
</evidence>
<evidence type="ECO:0000256" key="7">
    <source>
        <dbReference type="SAM" id="Phobius"/>
    </source>
</evidence>
<dbReference type="AlphaFoldDB" id="A0A0L1IVV6"/>
<evidence type="ECO:0000256" key="3">
    <source>
        <dbReference type="ARBA" id="ARBA00022448"/>
    </source>
</evidence>
<keyword evidence="5 7" id="KW-1133">Transmembrane helix</keyword>
<evidence type="ECO:0000313" key="9">
    <source>
        <dbReference type="Proteomes" id="UP000037505"/>
    </source>
</evidence>
<dbReference type="SUPFAM" id="SSF103473">
    <property type="entry name" value="MFS general substrate transporter"/>
    <property type="match status" value="1"/>
</dbReference>
<feature type="transmembrane region" description="Helical" evidence="7">
    <location>
        <begin position="114"/>
        <end position="134"/>
    </location>
</feature>